<evidence type="ECO:0000313" key="1">
    <source>
        <dbReference type="EMBL" id="KAI9380649.1"/>
    </source>
</evidence>
<proteinExistence type="predicted"/>
<accession>A0ACC0RTV9</accession>
<dbReference type="Proteomes" id="UP000006729">
    <property type="component" value="Chromosome 16"/>
</dbReference>
<organism evidence="1 2">
    <name type="scientific">Populus trichocarpa</name>
    <name type="common">Western balsam poplar</name>
    <name type="synonym">Populus balsamifera subsp. trichocarpa</name>
    <dbReference type="NCBI Taxonomy" id="3694"/>
    <lineage>
        <taxon>Eukaryota</taxon>
        <taxon>Viridiplantae</taxon>
        <taxon>Streptophyta</taxon>
        <taxon>Embryophyta</taxon>
        <taxon>Tracheophyta</taxon>
        <taxon>Spermatophyta</taxon>
        <taxon>Magnoliopsida</taxon>
        <taxon>eudicotyledons</taxon>
        <taxon>Gunneridae</taxon>
        <taxon>Pentapetalae</taxon>
        <taxon>rosids</taxon>
        <taxon>fabids</taxon>
        <taxon>Malpighiales</taxon>
        <taxon>Salicaceae</taxon>
        <taxon>Saliceae</taxon>
        <taxon>Populus</taxon>
    </lineage>
</organism>
<sequence length="48" mass="5457">MIIRLRATLIDTHYLLMEGAEIKKKTDDQQEISRLLVARLLACTSAIT</sequence>
<name>A0ACC0RTV9_POPTR</name>
<reference evidence="1 2" key="1">
    <citation type="journal article" date="2006" name="Science">
        <title>The genome of black cottonwood, Populus trichocarpa (Torr. &amp; Gray).</title>
        <authorList>
            <person name="Tuskan G.A."/>
            <person name="Difazio S."/>
            <person name="Jansson S."/>
            <person name="Bohlmann J."/>
            <person name="Grigoriev I."/>
            <person name="Hellsten U."/>
            <person name="Putnam N."/>
            <person name="Ralph S."/>
            <person name="Rombauts S."/>
            <person name="Salamov A."/>
            <person name="Schein J."/>
            <person name="Sterck L."/>
            <person name="Aerts A."/>
            <person name="Bhalerao R.R."/>
            <person name="Bhalerao R.P."/>
            <person name="Blaudez D."/>
            <person name="Boerjan W."/>
            <person name="Brun A."/>
            <person name="Brunner A."/>
            <person name="Busov V."/>
            <person name="Campbell M."/>
            <person name="Carlson J."/>
            <person name="Chalot M."/>
            <person name="Chapman J."/>
            <person name="Chen G.L."/>
            <person name="Cooper D."/>
            <person name="Coutinho P.M."/>
            <person name="Couturier J."/>
            <person name="Covert S."/>
            <person name="Cronk Q."/>
            <person name="Cunningham R."/>
            <person name="Davis J."/>
            <person name="Degroeve S."/>
            <person name="Dejardin A."/>
            <person name="Depamphilis C."/>
            <person name="Detter J."/>
            <person name="Dirks B."/>
            <person name="Dubchak I."/>
            <person name="Duplessis S."/>
            <person name="Ehlting J."/>
            <person name="Ellis B."/>
            <person name="Gendler K."/>
            <person name="Goodstein D."/>
            <person name="Gribskov M."/>
            <person name="Grimwood J."/>
            <person name="Groover A."/>
            <person name="Gunter L."/>
            <person name="Hamberger B."/>
            <person name="Heinze B."/>
            <person name="Helariutta Y."/>
            <person name="Henrissat B."/>
            <person name="Holligan D."/>
            <person name="Holt R."/>
            <person name="Huang W."/>
            <person name="Islam-Faridi N."/>
            <person name="Jones S."/>
            <person name="Jones-Rhoades M."/>
            <person name="Jorgensen R."/>
            <person name="Joshi C."/>
            <person name="Kangasjarvi J."/>
            <person name="Karlsson J."/>
            <person name="Kelleher C."/>
            <person name="Kirkpatrick R."/>
            <person name="Kirst M."/>
            <person name="Kohler A."/>
            <person name="Kalluri U."/>
            <person name="Larimer F."/>
            <person name="Leebens-Mack J."/>
            <person name="Leple J.C."/>
            <person name="Locascio P."/>
            <person name="Lou Y."/>
            <person name="Lucas S."/>
            <person name="Martin F."/>
            <person name="Montanini B."/>
            <person name="Napoli C."/>
            <person name="Nelson D.R."/>
            <person name="Nelson C."/>
            <person name="Nieminen K."/>
            <person name="Nilsson O."/>
            <person name="Pereda V."/>
            <person name="Peter G."/>
            <person name="Philippe R."/>
            <person name="Pilate G."/>
            <person name="Poliakov A."/>
            <person name="Razumovskaya J."/>
            <person name="Richardson P."/>
            <person name="Rinaldi C."/>
            <person name="Ritland K."/>
            <person name="Rouze P."/>
            <person name="Ryaboy D."/>
            <person name="Schmutz J."/>
            <person name="Schrader J."/>
            <person name="Segerman B."/>
            <person name="Shin H."/>
            <person name="Siddiqui A."/>
            <person name="Sterky F."/>
            <person name="Terry A."/>
            <person name="Tsai C.J."/>
            <person name="Uberbacher E."/>
            <person name="Unneberg P."/>
            <person name="Vahala J."/>
            <person name="Wall K."/>
            <person name="Wessler S."/>
            <person name="Yang G."/>
            <person name="Yin T."/>
            <person name="Douglas C."/>
            <person name="Marra M."/>
            <person name="Sandberg G."/>
            <person name="Van de Peer Y."/>
            <person name="Rokhsar D."/>
        </authorList>
    </citation>
    <scope>NUCLEOTIDE SEQUENCE [LARGE SCALE GENOMIC DNA]</scope>
    <source>
        <strain evidence="2">cv. Nisqually</strain>
    </source>
</reference>
<dbReference type="EMBL" id="CM009305">
    <property type="protein sequence ID" value="KAI9380649.1"/>
    <property type="molecule type" value="Genomic_DNA"/>
</dbReference>
<comment type="caution">
    <text evidence="1">The sequence shown here is derived from an EMBL/GenBank/DDBJ whole genome shotgun (WGS) entry which is preliminary data.</text>
</comment>
<gene>
    <name evidence="1" type="ORF">POPTR_016G130101v4</name>
</gene>
<protein>
    <submittedName>
        <fullName evidence="1">Uncharacterized protein</fullName>
    </submittedName>
</protein>
<evidence type="ECO:0000313" key="2">
    <source>
        <dbReference type="Proteomes" id="UP000006729"/>
    </source>
</evidence>
<keyword evidence="2" id="KW-1185">Reference proteome</keyword>